<reference evidence="1 2" key="1">
    <citation type="submission" date="2013-07" db="EMBL/GenBank/DDBJ databases">
        <title>Thalassospira permensis NBRC 106175 Genome Sequencing.</title>
        <authorList>
            <person name="Lai Q."/>
            <person name="Shao Z."/>
        </authorList>
    </citation>
    <scope>NUCLEOTIDE SEQUENCE [LARGE SCALE GENOMIC DNA]</scope>
    <source>
        <strain evidence="1 2">NBRC 106175</strain>
    </source>
</reference>
<comment type="caution">
    <text evidence="1">The sequence shown here is derived from an EMBL/GenBank/DDBJ whole genome shotgun (WGS) entry which is preliminary data.</text>
</comment>
<proteinExistence type="predicted"/>
<protein>
    <submittedName>
        <fullName evidence="1">Uncharacterized protein</fullName>
    </submittedName>
</protein>
<organism evidence="1 2">
    <name type="scientific">Thalassospira permensis NBRC 106175</name>
    <dbReference type="NCBI Taxonomy" id="1353532"/>
    <lineage>
        <taxon>Bacteria</taxon>
        <taxon>Pseudomonadati</taxon>
        <taxon>Pseudomonadota</taxon>
        <taxon>Alphaproteobacteria</taxon>
        <taxon>Rhodospirillales</taxon>
        <taxon>Thalassospiraceae</taxon>
        <taxon>Thalassospira</taxon>
    </lineage>
</organism>
<gene>
    <name evidence="1" type="ORF">SMB34_14610</name>
</gene>
<accession>A0ABR4TRD1</accession>
<name>A0ABR4TRD1_9PROT</name>
<evidence type="ECO:0000313" key="1">
    <source>
        <dbReference type="EMBL" id="KEO58296.1"/>
    </source>
</evidence>
<evidence type="ECO:0000313" key="2">
    <source>
        <dbReference type="Proteomes" id="UP000027463"/>
    </source>
</evidence>
<dbReference type="RefSeq" id="WP_156962645.1">
    <property type="nucleotide sequence ID" value="NZ_AUNC01000008.1"/>
</dbReference>
<dbReference type="Proteomes" id="UP000027463">
    <property type="component" value="Unassembled WGS sequence"/>
</dbReference>
<sequence length="57" mass="6407">MVSPWFARLPEIAAFGQGGKSQFRINGCLHIWWILSLKSQAAEIERILEILPDIAAL</sequence>
<keyword evidence="2" id="KW-1185">Reference proteome</keyword>
<dbReference type="EMBL" id="AUNC01000008">
    <property type="protein sequence ID" value="KEO58296.1"/>
    <property type="molecule type" value="Genomic_DNA"/>
</dbReference>